<name>D7A670_ANCN5</name>
<keyword evidence="5" id="KW-1185">Reference proteome</keyword>
<evidence type="ECO:0000313" key="4">
    <source>
        <dbReference type="EMBL" id="ADH88220.1"/>
    </source>
</evidence>
<dbReference type="InterPro" id="IPR002656">
    <property type="entry name" value="Acyl_transf_3_dom"/>
</dbReference>
<feature type="transmembrane region" description="Helical" evidence="1">
    <location>
        <begin position="221"/>
        <end position="241"/>
    </location>
</feature>
<feature type="transmembrane region" description="Helical" evidence="1">
    <location>
        <begin position="165"/>
        <end position="185"/>
    </location>
</feature>
<dbReference type="OrthoDB" id="9796461at2"/>
<feature type="transmembrane region" description="Helical" evidence="1">
    <location>
        <begin position="284"/>
        <end position="307"/>
    </location>
</feature>
<feature type="transmembrane region" description="Helical" evidence="1">
    <location>
        <begin position="313"/>
        <end position="329"/>
    </location>
</feature>
<dbReference type="InterPro" id="IPR043968">
    <property type="entry name" value="SGNH"/>
</dbReference>
<proteinExistence type="predicted"/>
<dbReference type="KEGG" id="sno:Snov_0896"/>
<dbReference type="PANTHER" id="PTHR23028">
    <property type="entry name" value="ACETYLTRANSFERASE"/>
    <property type="match status" value="1"/>
</dbReference>
<dbReference type="PANTHER" id="PTHR23028:SF53">
    <property type="entry name" value="ACYL_TRANSF_3 DOMAIN-CONTAINING PROTEIN"/>
    <property type="match status" value="1"/>
</dbReference>
<protein>
    <submittedName>
        <fullName evidence="4">Acyltransferase 3</fullName>
    </submittedName>
</protein>
<dbReference type="InterPro" id="IPR050879">
    <property type="entry name" value="Acyltransferase_3"/>
</dbReference>
<feature type="transmembrane region" description="Helical" evidence="1">
    <location>
        <begin position="247"/>
        <end position="264"/>
    </location>
</feature>
<keyword evidence="4" id="KW-0808">Transferase</keyword>
<evidence type="ECO:0000256" key="1">
    <source>
        <dbReference type="SAM" id="Phobius"/>
    </source>
</evidence>
<dbReference type="GO" id="GO:0016020">
    <property type="term" value="C:membrane"/>
    <property type="evidence" value="ECO:0007669"/>
    <property type="project" value="TreeGrafter"/>
</dbReference>
<keyword evidence="1" id="KW-1133">Transmembrane helix</keyword>
<dbReference type="Pfam" id="PF01757">
    <property type="entry name" value="Acyl_transf_3"/>
    <property type="match status" value="1"/>
</dbReference>
<gene>
    <name evidence="4" type="ordered locus">Snov_0896</name>
</gene>
<feature type="transmembrane region" description="Helical" evidence="1">
    <location>
        <begin position="12"/>
        <end position="29"/>
    </location>
</feature>
<feature type="domain" description="SGNH" evidence="3">
    <location>
        <begin position="416"/>
        <end position="622"/>
    </location>
</feature>
<feature type="transmembrane region" description="Helical" evidence="1">
    <location>
        <begin position="191"/>
        <end position="214"/>
    </location>
</feature>
<reference evidence="4 5" key="1">
    <citation type="journal article" date="2012" name="Stand. Genomic Sci.">
        <title>Complete genome sequence of the facultatively chemolithoautotrophic and methylotrophic alpha Proteobacterium Starkeya novella type strain (ATCC 8093(T)).</title>
        <authorList>
            <person name="Kappler U."/>
            <person name="Davenport K."/>
            <person name="Beatson S."/>
            <person name="Lucas S."/>
            <person name="Lapidus A."/>
            <person name="Copeland A."/>
            <person name="Berry K.W."/>
            <person name="Glavina Del Rio T."/>
            <person name="Hammon N."/>
            <person name="Dalin E."/>
            <person name="Tice H."/>
            <person name="Pitluck S."/>
            <person name="Richardson P."/>
            <person name="Bruce D."/>
            <person name="Goodwin L.A."/>
            <person name="Han C."/>
            <person name="Tapia R."/>
            <person name="Detter J.C."/>
            <person name="Chang Y.J."/>
            <person name="Jeffries C.D."/>
            <person name="Land M."/>
            <person name="Hauser L."/>
            <person name="Kyrpides N.C."/>
            <person name="Goker M."/>
            <person name="Ivanova N."/>
            <person name="Klenk H.P."/>
            <person name="Woyke T."/>
        </authorList>
    </citation>
    <scope>NUCLEOTIDE SEQUENCE [LARGE SCALE GENOMIC DNA]</scope>
    <source>
        <strain evidence="5">ATCC 8093 / DSM 506 / JCM 20403 / CCM 1077 / IAM 12100 / NBRC 12443 / NCIMB 10456</strain>
    </source>
</reference>
<evidence type="ECO:0000313" key="5">
    <source>
        <dbReference type="Proteomes" id="UP000006633"/>
    </source>
</evidence>
<keyword evidence="1" id="KW-0812">Transmembrane</keyword>
<dbReference type="EMBL" id="CP002026">
    <property type="protein sequence ID" value="ADH88220.1"/>
    <property type="molecule type" value="Genomic_DNA"/>
</dbReference>
<dbReference type="AlphaFoldDB" id="D7A670"/>
<feature type="domain" description="Acyltransferase 3" evidence="2">
    <location>
        <begin position="11"/>
        <end position="331"/>
    </location>
</feature>
<sequence length="641" mass="69155">MHHRLRYRAHIDGLRAIAVLGVVLFHFGAGWLPGGFVGVDVFFVISGFLISKSIYAETTEGSFSIFGFYERRMRRIVPAFVVVSAVTAIVAVFLLFPPQLVSFARSLIWSALAFGNVYFYRRADYFGPSAEEMPLLHYWSLGVEEQFYLVFPALVMLCYRWRPRALPFVIGGLLIASLIACEAVLRVDPAAAFYLLPFRAFELLIGAALALPGVRFPKSAAVGGAAVAAGVGAVLAGMALITEQSPFPGLLALVPCLGTALAIWGGEHSDSLVTRLVGSRVPRFFGAISYSLYLVHWPIVVFARPAFPEIDPLAFLVGGTAASTLLGWLSWRFVEQPVRQNRAIFPRRVVFGGTVAGAAVLIAFAGITTGARGFTGRLPADVQHVLAQTHYPFQPILRDGKCFLRDGRGGARELAPECLPVPGRPAIVLWGSSHLAQFYQAVAAAAKARGYSVGQFTGAACLPLEGFRNVPSPLCDGLNEFAMDWLLKHKPAMVVLGGDALVSPDHLARLDATIAKLTAAGIEVVVLGPVPMFKRPGPEIVAERMYRRDADMNAGHDMDDMVFTAEKLMTQHFAGHPNARFISVLKATCPQMRCPMMVGGEPLQYDARHFTAAGVDYYARPLAALIFGGNHAGSPAAAAAP</sequence>
<dbReference type="HOGENOM" id="CLU_005679_10_2_5"/>
<dbReference type="Pfam" id="PF19040">
    <property type="entry name" value="SGNH"/>
    <property type="match status" value="1"/>
</dbReference>
<feature type="transmembrane region" description="Helical" evidence="1">
    <location>
        <begin position="76"/>
        <end position="96"/>
    </location>
</feature>
<organism evidence="4 5">
    <name type="scientific">Ancylobacter novellus (strain ATCC 8093 / DSM 506 / JCM 20403 / CCM 1077 / IAM 12100 / NBRC 12443 / NCIMB 10456)</name>
    <name type="common">Starkeya novella</name>
    <dbReference type="NCBI Taxonomy" id="639283"/>
    <lineage>
        <taxon>Bacteria</taxon>
        <taxon>Pseudomonadati</taxon>
        <taxon>Pseudomonadota</taxon>
        <taxon>Alphaproteobacteria</taxon>
        <taxon>Hyphomicrobiales</taxon>
        <taxon>Xanthobacteraceae</taxon>
        <taxon>Ancylobacter</taxon>
    </lineage>
</organism>
<evidence type="ECO:0000259" key="3">
    <source>
        <dbReference type="Pfam" id="PF19040"/>
    </source>
</evidence>
<dbReference type="Proteomes" id="UP000006633">
    <property type="component" value="Chromosome"/>
</dbReference>
<dbReference type="eggNOG" id="COG1835">
    <property type="taxonomic scope" value="Bacteria"/>
</dbReference>
<keyword evidence="4" id="KW-0012">Acyltransferase</keyword>
<evidence type="ECO:0000259" key="2">
    <source>
        <dbReference type="Pfam" id="PF01757"/>
    </source>
</evidence>
<dbReference type="STRING" id="639283.Snov_0896"/>
<feature type="transmembrane region" description="Helical" evidence="1">
    <location>
        <begin position="349"/>
        <end position="367"/>
    </location>
</feature>
<feature type="transmembrane region" description="Helical" evidence="1">
    <location>
        <begin position="102"/>
        <end position="120"/>
    </location>
</feature>
<keyword evidence="1" id="KW-0472">Membrane</keyword>
<dbReference type="GO" id="GO:0009103">
    <property type="term" value="P:lipopolysaccharide biosynthetic process"/>
    <property type="evidence" value="ECO:0007669"/>
    <property type="project" value="TreeGrafter"/>
</dbReference>
<dbReference type="SUPFAM" id="SSF52266">
    <property type="entry name" value="SGNH hydrolase"/>
    <property type="match status" value="1"/>
</dbReference>
<dbReference type="GO" id="GO:0016747">
    <property type="term" value="F:acyltransferase activity, transferring groups other than amino-acyl groups"/>
    <property type="evidence" value="ECO:0007669"/>
    <property type="project" value="InterPro"/>
</dbReference>
<accession>D7A670</accession>
<feature type="transmembrane region" description="Helical" evidence="1">
    <location>
        <begin position="35"/>
        <end position="55"/>
    </location>
</feature>
<dbReference type="RefSeq" id="WP_013165725.1">
    <property type="nucleotide sequence ID" value="NC_014217.1"/>
</dbReference>